<evidence type="ECO:0000313" key="6">
    <source>
        <dbReference type="EMBL" id="GAH34439.1"/>
    </source>
</evidence>
<dbReference type="InterPro" id="IPR059100">
    <property type="entry name" value="TSP3_bac"/>
</dbReference>
<evidence type="ECO:0000256" key="3">
    <source>
        <dbReference type="ARBA" id="ARBA00022729"/>
    </source>
</evidence>
<dbReference type="EMBL" id="BARU01007932">
    <property type="protein sequence ID" value="GAH34439.1"/>
    <property type="molecule type" value="Genomic_DNA"/>
</dbReference>
<feature type="region of interest" description="Disordered" evidence="5">
    <location>
        <begin position="119"/>
        <end position="141"/>
    </location>
</feature>
<proteinExistence type="predicted"/>
<comment type="subcellular location">
    <subcellularLocation>
        <location evidence="1">Secreted</location>
    </subcellularLocation>
</comment>
<feature type="non-terminal residue" evidence="6">
    <location>
        <position position="1"/>
    </location>
</feature>
<keyword evidence="4" id="KW-0106">Calcium</keyword>
<accession>X1FYN2</accession>
<dbReference type="PANTHER" id="PTHR37467">
    <property type="entry name" value="EXPORTED CALCIUM-BINDING GLYCOPROTEIN-RELATED"/>
    <property type="match status" value="1"/>
</dbReference>
<name>X1FYN2_9ZZZZ</name>
<evidence type="ECO:0000256" key="2">
    <source>
        <dbReference type="ARBA" id="ARBA00022525"/>
    </source>
</evidence>
<keyword evidence="3" id="KW-0732">Signal</keyword>
<evidence type="ECO:0000256" key="4">
    <source>
        <dbReference type="ARBA" id="ARBA00022837"/>
    </source>
</evidence>
<dbReference type="PANTHER" id="PTHR37467:SF1">
    <property type="entry name" value="EXPORTED CALCIUM-BINDING GLYCOPROTEIN"/>
    <property type="match status" value="1"/>
</dbReference>
<sequence length="141" mass="15585">TDYEEFYHETYFLDAANADTDNDSMPDGWEINYGFDPTNADDGTADADGDGLRNFEEIEGYYDANHNGIEDAGEQTVITDPLDADCDNDGLKDRMEIVIFGTDPHDTDTDNDGYTDFEEFNAGTDPLDPTSHPGGGGWFFP</sequence>
<evidence type="ECO:0000256" key="1">
    <source>
        <dbReference type="ARBA" id="ARBA00004613"/>
    </source>
</evidence>
<dbReference type="InterPro" id="IPR053180">
    <property type="entry name" value="Ca-binding_acidic-repeat"/>
</dbReference>
<reference evidence="6" key="1">
    <citation type="journal article" date="2014" name="Front. Microbiol.">
        <title>High frequency of phylogenetically diverse reductive dehalogenase-homologous genes in deep subseafloor sedimentary metagenomes.</title>
        <authorList>
            <person name="Kawai M."/>
            <person name="Futagami T."/>
            <person name="Toyoda A."/>
            <person name="Takaki Y."/>
            <person name="Nishi S."/>
            <person name="Hori S."/>
            <person name="Arai W."/>
            <person name="Tsubouchi T."/>
            <person name="Morono Y."/>
            <person name="Uchiyama I."/>
            <person name="Ito T."/>
            <person name="Fujiyama A."/>
            <person name="Inagaki F."/>
            <person name="Takami H."/>
        </authorList>
    </citation>
    <scope>NUCLEOTIDE SEQUENCE</scope>
    <source>
        <strain evidence="6">Expedition CK06-06</strain>
    </source>
</reference>
<evidence type="ECO:0000256" key="5">
    <source>
        <dbReference type="SAM" id="MobiDB-lite"/>
    </source>
</evidence>
<organism evidence="6">
    <name type="scientific">marine sediment metagenome</name>
    <dbReference type="NCBI Taxonomy" id="412755"/>
    <lineage>
        <taxon>unclassified sequences</taxon>
        <taxon>metagenomes</taxon>
        <taxon>ecological metagenomes</taxon>
    </lineage>
</organism>
<keyword evidence="2" id="KW-0964">Secreted</keyword>
<gene>
    <name evidence="6" type="ORF">S03H2_15590</name>
</gene>
<comment type="caution">
    <text evidence="6">The sequence shown here is derived from an EMBL/GenBank/DDBJ whole genome shotgun (WGS) entry which is preliminary data.</text>
</comment>
<dbReference type="Pfam" id="PF18884">
    <property type="entry name" value="TSP3_bac"/>
    <property type="match status" value="3"/>
</dbReference>
<dbReference type="AlphaFoldDB" id="X1FYN2"/>
<protein>
    <submittedName>
        <fullName evidence="6">Uncharacterized protein</fullName>
    </submittedName>
</protein>